<dbReference type="AlphaFoldDB" id="A0AAN9YYC7"/>
<protein>
    <submittedName>
        <fullName evidence="9">Uncharacterized protein</fullName>
    </submittedName>
</protein>
<name>A0AAN9YYC7_9ORTH</name>
<evidence type="ECO:0000256" key="2">
    <source>
        <dbReference type="ARBA" id="ARBA00022475"/>
    </source>
</evidence>
<evidence type="ECO:0000313" key="9">
    <source>
        <dbReference type="EMBL" id="KAK7788542.1"/>
    </source>
</evidence>
<dbReference type="PANTHER" id="PTHR42643">
    <property type="entry name" value="IONOTROPIC RECEPTOR 20A-RELATED"/>
    <property type="match status" value="1"/>
</dbReference>
<keyword evidence="7" id="KW-0325">Glycoprotein</keyword>
<sequence length="406" mass="42290">MPLALVSALFHRAQGPPPGHASSTVSARSFVAARAAFALLTACVALAQSSAPPALRPPPAPSPAEAAATQATLVAERCLFRGGRVRLVAAAAAAACAPAAAALLAPLHRRALVARRGEAAGSTPLADAAVLLAGGDCGRAAPPVHAGWHPRSPAVLAYLGSVGDAESELRRMYSEHRAINVAAVTGSKVVSCNPYSKMCTVSDINASDVCEKAFPDKTKDLHGAEVVVSLFEEVPHCIPSRKVPGQFRGADPSMVHTFMEHINAVPKIIITEGNYGQRLPNGTFTGSSGDVAHGRAELACNSRNLKMDRLHVLEFLYPHHQSDMFIFVPNSLPLPAYTTILVTLEPLTWAAVGGTLPLAALVWHALRRARPGGGGGPARRGAPLCTPSSTASRSPRGPLSKISLLH</sequence>
<evidence type="ECO:0000313" key="10">
    <source>
        <dbReference type="Proteomes" id="UP001378592"/>
    </source>
</evidence>
<evidence type="ECO:0000256" key="3">
    <source>
        <dbReference type="ARBA" id="ARBA00022692"/>
    </source>
</evidence>
<evidence type="ECO:0000256" key="1">
    <source>
        <dbReference type="ARBA" id="ARBA00004651"/>
    </source>
</evidence>
<dbReference type="PANTHER" id="PTHR42643:SF31">
    <property type="entry name" value="IONOTROPIC RECEPTOR 68B-RELATED"/>
    <property type="match status" value="1"/>
</dbReference>
<dbReference type="InterPro" id="IPR052192">
    <property type="entry name" value="Insect_Ionotropic_Sensory_Rcpt"/>
</dbReference>
<proteinExistence type="predicted"/>
<reference evidence="9 10" key="1">
    <citation type="submission" date="2024-03" db="EMBL/GenBank/DDBJ databases">
        <title>The genome assembly and annotation of the cricket Gryllus longicercus Weissman &amp; Gray.</title>
        <authorList>
            <person name="Szrajer S."/>
            <person name="Gray D."/>
            <person name="Ylla G."/>
        </authorList>
    </citation>
    <scope>NUCLEOTIDE SEQUENCE [LARGE SCALE GENOMIC DNA]</scope>
    <source>
        <strain evidence="9">DAG 2021-001</strain>
        <tissue evidence="9">Whole body minus gut</tissue>
    </source>
</reference>
<keyword evidence="10" id="KW-1185">Reference proteome</keyword>
<keyword evidence="6" id="KW-0675">Receptor</keyword>
<evidence type="ECO:0000256" key="7">
    <source>
        <dbReference type="ARBA" id="ARBA00023180"/>
    </source>
</evidence>
<dbReference type="EMBL" id="JAZDUA010001028">
    <property type="protein sequence ID" value="KAK7788542.1"/>
    <property type="molecule type" value="Genomic_DNA"/>
</dbReference>
<dbReference type="SUPFAM" id="SSF53850">
    <property type="entry name" value="Periplasmic binding protein-like II"/>
    <property type="match status" value="1"/>
</dbReference>
<dbReference type="GO" id="GO:0005886">
    <property type="term" value="C:plasma membrane"/>
    <property type="evidence" value="ECO:0007669"/>
    <property type="project" value="UniProtKB-SubCell"/>
</dbReference>
<dbReference type="Gene3D" id="3.40.190.10">
    <property type="entry name" value="Periplasmic binding protein-like II"/>
    <property type="match status" value="1"/>
</dbReference>
<comment type="caution">
    <text evidence="9">The sequence shown here is derived from an EMBL/GenBank/DDBJ whole genome shotgun (WGS) entry which is preliminary data.</text>
</comment>
<evidence type="ECO:0000256" key="8">
    <source>
        <dbReference type="SAM" id="MobiDB-lite"/>
    </source>
</evidence>
<evidence type="ECO:0000256" key="5">
    <source>
        <dbReference type="ARBA" id="ARBA00023136"/>
    </source>
</evidence>
<feature type="region of interest" description="Disordered" evidence="8">
    <location>
        <begin position="372"/>
        <end position="406"/>
    </location>
</feature>
<organism evidence="9 10">
    <name type="scientific">Gryllus longicercus</name>
    <dbReference type="NCBI Taxonomy" id="2509291"/>
    <lineage>
        <taxon>Eukaryota</taxon>
        <taxon>Metazoa</taxon>
        <taxon>Ecdysozoa</taxon>
        <taxon>Arthropoda</taxon>
        <taxon>Hexapoda</taxon>
        <taxon>Insecta</taxon>
        <taxon>Pterygota</taxon>
        <taxon>Neoptera</taxon>
        <taxon>Polyneoptera</taxon>
        <taxon>Orthoptera</taxon>
        <taxon>Ensifera</taxon>
        <taxon>Gryllidea</taxon>
        <taxon>Grylloidea</taxon>
        <taxon>Gryllidae</taxon>
        <taxon>Gryllinae</taxon>
        <taxon>Gryllus</taxon>
    </lineage>
</organism>
<comment type="subcellular location">
    <subcellularLocation>
        <location evidence="1">Cell membrane</location>
        <topology evidence="1">Multi-pass membrane protein</topology>
    </subcellularLocation>
</comment>
<keyword evidence="4" id="KW-1133">Transmembrane helix</keyword>
<evidence type="ECO:0000256" key="6">
    <source>
        <dbReference type="ARBA" id="ARBA00023170"/>
    </source>
</evidence>
<evidence type="ECO:0000256" key="4">
    <source>
        <dbReference type="ARBA" id="ARBA00022989"/>
    </source>
</evidence>
<keyword evidence="2" id="KW-1003">Cell membrane</keyword>
<accession>A0AAN9YYC7</accession>
<dbReference type="Proteomes" id="UP001378592">
    <property type="component" value="Unassembled WGS sequence"/>
</dbReference>
<keyword evidence="3" id="KW-0812">Transmembrane</keyword>
<keyword evidence="5" id="KW-0472">Membrane</keyword>
<gene>
    <name evidence="9" type="ORF">R5R35_009782</name>
</gene>